<accession>A0AAV1LXG7</accession>
<evidence type="ECO:0000313" key="3">
    <source>
        <dbReference type="Proteomes" id="UP001314205"/>
    </source>
</evidence>
<proteinExistence type="predicted"/>
<dbReference type="PANTHER" id="PTHR46599">
    <property type="entry name" value="PIGGYBAC TRANSPOSABLE ELEMENT-DERIVED PROTEIN 4"/>
    <property type="match status" value="1"/>
</dbReference>
<dbReference type="InterPro" id="IPR029526">
    <property type="entry name" value="PGBD"/>
</dbReference>
<organism evidence="2 3">
    <name type="scientific">Parnassius mnemosyne</name>
    <name type="common">clouded apollo</name>
    <dbReference type="NCBI Taxonomy" id="213953"/>
    <lineage>
        <taxon>Eukaryota</taxon>
        <taxon>Metazoa</taxon>
        <taxon>Ecdysozoa</taxon>
        <taxon>Arthropoda</taxon>
        <taxon>Hexapoda</taxon>
        <taxon>Insecta</taxon>
        <taxon>Pterygota</taxon>
        <taxon>Neoptera</taxon>
        <taxon>Endopterygota</taxon>
        <taxon>Lepidoptera</taxon>
        <taxon>Glossata</taxon>
        <taxon>Ditrysia</taxon>
        <taxon>Papilionoidea</taxon>
        <taxon>Papilionidae</taxon>
        <taxon>Parnassiinae</taxon>
        <taxon>Parnassini</taxon>
        <taxon>Parnassius</taxon>
        <taxon>Driopa</taxon>
    </lineage>
</organism>
<name>A0AAV1LXG7_9NEOP</name>
<dbReference type="AlphaFoldDB" id="A0AAV1LXG7"/>
<evidence type="ECO:0000313" key="2">
    <source>
        <dbReference type="EMBL" id="CAK1598887.1"/>
    </source>
</evidence>
<dbReference type="EMBL" id="CAVLGL010000104">
    <property type="protein sequence ID" value="CAK1598887.1"/>
    <property type="molecule type" value="Genomic_DNA"/>
</dbReference>
<reference evidence="2 3" key="1">
    <citation type="submission" date="2023-11" db="EMBL/GenBank/DDBJ databases">
        <authorList>
            <person name="Hedman E."/>
            <person name="Englund M."/>
            <person name="Stromberg M."/>
            <person name="Nyberg Akerstrom W."/>
            <person name="Nylinder S."/>
            <person name="Jareborg N."/>
            <person name="Kallberg Y."/>
            <person name="Kronander E."/>
        </authorList>
    </citation>
    <scope>NUCLEOTIDE SEQUENCE [LARGE SCALE GENOMIC DNA]</scope>
</reference>
<keyword evidence="3" id="KW-1185">Reference proteome</keyword>
<dbReference type="PANTHER" id="PTHR46599:SF3">
    <property type="entry name" value="PIGGYBAC TRANSPOSABLE ELEMENT-DERIVED PROTEIN 4"/>
    <property type="match status" value="1"/>
</dbReference>
<sequence length="177" mass="20780">MQEVTSKRGITTLKPLAIVRYNESMSGVDLQDQMISYYPCERKTLRWYLKIFIHTMMMSLVNSRLLYNKFSGKPKLSLYDFREKIIEIFLPENPLIPESSSGNRSQQSHKLTKIFKTTERIIKTGPERKVQAVARKDCRNCYKNKKRVQTTMECKDCPDSPPMCMDCFFMLHTCTKN</sequence>
<feature type="domain" description="PiggyBac transposable element-derived protein" evidence="1">
    <location>
        <begin position="8"/>
        <end position="63"/>
    </location>
</feature>
<gene>
    <name evidence="2" type="ORF">PARMNEM_LOCUS17827</name>
</gene>
<evidence type="ECO:0000259" key="1">
    <source>
        <dbReference type="Pfam" id="PF13843"/>
    </source>
</evidence>
<dbReference type="Proteomes" id="UP001314205">
    <property type="component" value="Unassembled WGS sequence"/>
</dbReference>
<protein>
    <recommendedName>
        <fullName evidence="1">PiggyBac transposable element-derived protein domain-containing protein</fullName>
    </recommendedName>
</protein>
<dbReference type="Pfam" id="PF13843">
    <property type="entry name" value="DDE_Tnp_1_7"/>
    <property type="match status" value="1"/>
</dbReference>
<comment type="caution">
    <text evidence="2">The sequence shown here is derived from an EMBL/GenBank/DDBJ whole genome shotgun (WGS) entry which is preliminary data.</text>
</comment>